<accession>A0A6F8ZCQ1</accession>
<dbReference type="EMBL" id="LR778114">
    <property type="protein sequence ID" value="CAB1127816.1"/>
    <property type="molecule type" value="Genomic_DNA"/>
</dbReference>
<feature type="domain" description="CRISPR type III-associated protein" evidence="2">
    <location>
        <begin position="19"/>
        <end position="198"/>
    </location>
</feature>
<evidence type="ECO:0000313" key="3">
    <source>
        <dbReference type="EMBL" id="CAB1127816.1"/>
    </source>
</evidence>
<dbReference type="InterPro" id="IPR005537">
    <property type="entry name" value="RAMP_III_fam"/>
</dbReference>
<reference evidence="3 4" key="1">
    <citation type="submission" date="2020-02" db="EMBL/GenBank/DDBJ databases">
        <authorList>
            <person name="Hogendoorn C."/>
        </authorList>
    </citation>
    <scope>NUCLEOTIDE SEQUENCE [LARGE SCALE GENOMIC DNA]</scope>
    <source>
        <strain evidence="3">R501</strain>
    </source>
</reference>
<dbReference type="InterPro" id="IPR052216">
    <property type="entry name" value="CRISPR_Csm3_endoribonuclease"/>
</dbReference>
<evidence type="ECO:0000313" key="4">
    <source>
        <dbReference type="Proteomes" id="UP000503399"/>
    </source>
</evidence>
<dbReference type="Pfam" id="PF03787">
    <property type="entry name" value="RAMPs"/>
    <property type="match status" value="1"/>
</dbReference>
<proteinExistence type="predicted"/>
<keyword evidence="1" id="KW-0051">Antiviral defense</keyword>
<name>A0A6F8ZCQ1_9FIRM</name>
<sequence length="813" mass="88964">MVAHAEEPRPLEEPFRVRIRFLSDWAVGAGFGRAGDLDSLVARDEDGLPFVPAKSLVGVWRSACEFVAQALDADRLMKWVRAIFGGPLQNEPVQPGRLWVRPARLPESVRCRALAKPALREALTSVKPGVALNPNGVAEGRQLRLMEVARAGAELEAEAGWTVPWRKEEAQVATALLVLGLTQVDHLGADRRRGLGRCQVTIVEASSPEAYQHWLQRTWEVLPDPEPEPAVTSNGHGHRRSSGLAPLWSLPVSVRLQQPVIAAARSVGNVVESLDFLPGTVLLPRLAGMLSEAGIDAAVAAGRGDVQVLPLVPEVNGVRGRPLPAVWEAPKGEGVNGAWRNRLHGAVADGQFKPIRGHWVGTWEATSHPPTMRVQPAFYTHNHLQDNRGIPRPAEGGGVYSYETLPAGLRLAGEIRLRADLLRILEEWDGDWWQRLNGSVRLGRSRKDAYGGAELIVSAPEPWQPAAREPVRDHLTVWVWSPVLLRDERLRPAATIKTLRRVLTALTGLQLGDPGGDVAVVPFRLESWQSRWGLARPSLVGLGPGTVVRFPVTGAVPADLKAVLDRIEAEGLGERRGEGFGQVRFQDPVLEWSEVRKAAAEPVVSPITANGKGCPPLGWDSDPDGTWARFLEAAETAAWDNDLGTRVRVAMATLEGRLQAIQSFLGEIPSGAEALRRGQVEALREALLAGPAHARAWWWHLMAAEGQEPGERTSARQRAARNRPTQRRRWPEAWVRVWAKLFGWSAASPSSLDDLGALLRAVTGDASLDPGWWLWEGAAAPPGRREALWWRLGFLWADALAEALRKEEANGAF</sequence>
<dbReference type="CDD" id="cd09726">
    <property type="entry name" value="RAMP_I_III"/>
    <property type="match status" value="1"/>
</dbReference>
<dbReference type="PANTHER" id="PTHR35579:SF3">
    <property type="entry name" value="CRISPR SYSTEM CMS ENDORIBONUCLEASE CSM3"/>
    <property type="match status" value="1"/>
</dbReference>
<dbReference type="Proteomes" id="UP000503399">
    <property type="component" value="Chromosome"/>
</dbReference>
<dbReference type="AlphaFoldDB" id="A0A6F8ZCQ1"/>
<evidence type="ECO:0000256" key="1">
    <source>
        <dbReference type="ARBA" id="ARBA00023118"/>
    </source>
</evidence>
<keyword evidence="4" id="KW-1185">Reference proteome</keyword>
<dbReference type="PANTHER" id="PTHR35579">
    <property type="entry name" value="CRISPR SYSTEM CMS ENDORIBONUCLEASE CSM3"/>
    <property type="match status" value="1"/>
</dbReference>
<dbReference type="GO" id="GO:0051607">
    <property type="term" value="P:defense response to virus"/>
    <property type="evidence" value="ECO:0007669"/>
    <property type="project" value="UniProtKB-KW"/>
</dbReference>
<evidence type="ECO:0000259" key="2">
    <source>
        <dbReference type="Pfam" id="PF03787"/>
    </source>
</evidence>
<gene>
    <name evidence="3" type="ORF">R50_0310</name>
</gene>
<organism evidence="3 4">
    <name type="scientific">Candidatus Hydrogenisulfobacillus filiaventi</name>
    <dbReference type="NCBI Taxonomy" id="2707344"/>
    <lineage>
        <taxon>Bacteria</taxon>
        <taxon>Bacillati</taxon>
        <taxon>Bacillota</taxon>
        <taxon>Clostridia</taxon>
        <taxon>Eubacteriales</taxon>
        <taxon>Clostridiales Family XVII. Incertae Sedis</taxon>
        <taxon>Candidatus Hydrogenisulfobacillus</taxon>
    </lineage>
</organism>
<protein>
    <recommendedName>
        <fullName evidence="2">CRISPR type III-associated protein domain-containing protein</fullName>
    </recommendedName>
</protein>
<dbReference type="KEGG" id="hfv:R50_0310"/>